<evidence type="ECO:0000313" key="3">
    <source>
        <dbReference type="Proteomes" id="UP000799428"/>
    </source>
</evidence>
<dbReference type="OrthoDB" id="3764734at2759"/>
<dbReference type="EMBL" id="MU005831">
    <property type="protein sequence ID" value="KAF2702442.1"/>
    <property type="molecule type" value="Genomic_DNA"/>
</dbReference>
<reference evidence="2" key="1">
    <citation type="journal article" date="2020" name="Stud. Mycol.">
        <title>101 Dothideomycetes genomes: a test case for predicting lifestyles and emergence of pathogens.</title>
        <authorList>
            <person name="Haridas S."/>
            <person name="Albert R."/>
            <person name="Binder M."/>
            <person name="Bloem J."/>
            <person name="Labutti K."/>
            <person name="Salamov A."/>
            <person name="Andreopoulos B."/>
            <person name="Baker S."/>
            <person name="Barry K."/>
            <person name="Bills G."/>
            <person name="Bluhm B."/>
            <person name="Cannon C."/>
            <person name="Castanera R."/>
            <person name="Culley D."/>
            <person name="Daum C."/>
            <person name="Ezra D."/>
            <person name="Gonzalez J."/>
            <person name="Henrissat B."/>
            <person name="Kuo A."/>
            <person name="Liang C."/>
            <person name="Lipzen A."/>
            <person name="Lutzoni F."/>
            <person name="Magnuson J."/>
            <person name="Mondo S."/>
            <person name="Nolan M."/>
            <person name="Ohm R."/>
            <person name="Pangilinan J."/>
            <person name="Park H.-J."/>
            <person name="Ramirez L."/>
            <person name="Alfaro M."/>
            <person name="Sun H."/>
            <person name="Tritt A."/>
            <person name="Yoshinaga Y."/>
            <person name="Zwiers L.-H."/>
            <person name="Turgeon B."/>
            <person name="Goodwin S."/>
            <person name="Spatafora J."/>
            <person name="Crous P."/>
            <person name="Grigoriev I."/>
        </authorList>
    </citation>
    <scope>NUCLEOTIDE SEQUENCE</scope>
    <source>
        <strain evidence="2">CBS 279.74</strain>
    </source>
</reference>
<keyword evidence="3" id="KW-1185">Reference proteome</keyword>
<dbReference type="Proteomes" id="UP000799428">
    <property type="component" value="Unassembled WGS sequence"/>
</dbReference>
<proteinExistence type="predicted"/>
<dbReference type="AlphaFoldDB" id="A0A6G1JQ85"/>
<organism evidence="2 3">
    <name type="scientific">Pleomassaria siparia CBS 279.74</name>
    <dbReference type="NCBI Taxonomy" id="1314801"/>
    <lineage>
        <taxon>Eukaryota</taxon>
        <taxon>Fungi</taxon>
        <taxon>Dikarya</taxon>
        <taxon>Ascomycota</taxon>
        <taxon>Pezizomycotina</taxon>
        <taxon>Dothideomycetes</taxon>
        <taxon>Pleosporomycetidae</taxon>
        <taxon>Pleosporales</taxon>
        <taxon>Pleomassariaceae</taxon>
        <taxon>Pleomassaria</taxon>
    </lineage>
</organism>
<protein>
    <submittedName>
        <fullName evidence="2">Uncharacterized protein</fullName>
    </submittedName>
</protein>
<evidence type="ECO:0000256" key="1">
    <source>
        <dbReference type="SAM" id="MobiDB-lite"/>
    </source>
</evidence>
<name>A0A6G1JQ85_9PLEO</name>
<evidence type="ECO:0000313" key="2">
    <source>
        <dbReference type="EMBL" id="KAF2702442.1"/>
    </source>
</evidence>
<feature type="region of interest" description="Disordered" evidence="1">
    <location>
        <begin position="1"/>
        <end position="20"/>
    </location>
</feature>
<accession>A0A6G1JQ85</accession>
<feature type="compositionally biased region" description="Basic and acidic residues" evidence="1">
    <location>
        <begin position="7"/>
        <end position="20"/>
    </location>
</feature>
<gene>
    <name evidence="2" type="ORF">K504DRAFT_539601</name>
</gene>
<sequence>MAAKKLATKDRRQQGKHHALEAQREIRLRLPFPVPAEPRLYLAKSAFSPKLAPRLGKADRAKVEGRTITTIANNGSITHAGVPNPNYVAGADIPQYAALRFSRCISPDIARQLLKHVKVLQEARMPFQTTASHGNTFKQAWIGLWRQSSATPFVSAGRRQKKPVLDQGIKNVMQMLDQSLGRAASYLRKVDEPTYTRIRQSHRDITKAVLSSLCGHAGAEGH</sequence>